<dbReference type="InterPro" id="IPR002514">
    <property type="entry name" value="Transposase_8"/>
</dbReference>
<dbReference type="PANTHER" id="PTHR33609">
    <property type="entry name" value="LOW CALCIUM RESPONSE LOCUS PROTEIN S"/>
    <property type="match status" value="1"/>
</dbReference>
<reference evidence="1 2" key="1">
    <citation type="submission" date="2019-08" db="EMBL/GenBank/DDBJ databases">
        <title>Calorimonas adulescens gen. nov., sp. nov., an anaerobic thermophilic bacterium from Sakhalin hot spring.</title>
        <authorList>
            <person name="Khomyakova M.A."/>
            <person name="Merkel A.Y."/>
            <person name="Novikov A."/>
            <person name="Bonch-Osmolovskaya E.A."/>
            <person name="Slobodkin A.I."/>
        </authorList>
    </citation>
    <scope>NUCLEOTIDE SEQUENCE [LARGE SCALE GENOMIC DNA]</scope>
    <source>
        <strain evidence="1 2">A05MB</strain>
    </source>
</reference>
<evidence type="ECO:0000313" key="2">
    <source>
        <dbReference type="Proteomes" id="UP000322976"/>
    </source>
</evidence>
<evidence type="ECO:0000313" key="1">
    <source>
        <dbReference type="EMBL" id="TZE81401.1"/>
    </source>
</evidence>
<dbReference type="Gene3D" id="1.10.10.10">
    <property type="entry name" value="Winged helix-like DNA-binding domain superfamily/Winged helix DNA-binding domain"/>
    <property type="match status" value="1"/>
</dbReference>
<organism evidence="1 2">
    <name type="scientific">Calorimonas adulescens</name>
    <dbReference type="NCBI Taxonomy" id="2606906"/>
    <lineage>
        <taxon>Bacteria</taxon>
        <taxon>Bacillati</taxon>
        <taxon>Bacillota</taxon>
        <taxon>Clostridia</taxon>
        <taxon>Thermoanaerobacterales</taxon>
        <taxon>Thermoanaerobacteraceae</taxon>
        <taxon>Calorimonas</taxon>
    </lineage>
</organism>
<dbReference type="SUPFAM" id="SSF46689">
    <property type="entry name" value="Homeodomain-like"/>
    <property type="match status" value="1"/>
</dbReference>
<dbReference type="Pfam" id="PF01527">
    <property type="entry name" value="HTH_Tnp_1"/>
    <property type="match status" value="1"/>
</dbReference>
<dbReference type="InterPro" id="IPR036388">
    <property type="entry name" value="WH-like_DNA-bd_sf"/>
</dbReference>
<sequence length="92" mass="10664">MAAHKNFTIEEKLAILAEAESSSTAKIPVCRKYGISKATLDYWRKQFLNSKEHPEDELAKLRKENVMLRSIIVDKDLEIAYLKELLKKTSQR</sequence>
<dbReference type="GO" id="GO:0003677">
    <property type="term" value="F:DNA binding"/>
    <property type="evidence" value="ECO:0007669"/>
    <property type="project" value="InterPro"/>
</dbReference>
<proteinExistence type="predicted"/>
<dbReference type="EMBL" id="VTPS01000014">
    <property type="protein sequence ID" value="TZE81401.1"/>
    <property type="molecule type" value="Genomic_DNA"/>
</dbReference>
<accession>A0A5D8QA58</accession>
<dbReference type="InterPro" id="IPR052546">
    <property type="entry name" value="Transposase_8_domain"/>
</dbReference>
<dbReference type="AlphaFoldDB" id="A0A5D8QA58"/>
<dbReference type="PANTHER" id="PTHR33609:SF1">
    <property type="entry name" value="TRANSPOSASE"/>
    <property type="match status" value="1"/>
</dbReference>
<protein>
    <submittedName>
        <fullName evidence="1">Transposase</fullName>
    </submittedName>
</protein>
<dbReference type="GO" id="GO:0006313">
    <property type="term" value="P:DNA transposition"/>
    <property type="evidence" value="ECO:0007669"/>
    <property type="project" value="InterPro"/>
</dbReference>
<name>A0A5D8QA58_9THEO</name>
<gene>
    <name evidence="1" type="ORF">FWJ32_09490</name>
</gene>
<comment type="caution">
    <text evidence="1">The sequence shown here is derived from an EMBL/GenBank/DDBJ whole genome shotgun (WGS) entry which is preliminary data.</text>
</comment>
<dbReference type="Proteomes" id="UP000322976">
    <property type="component" value="Unassembled WGS sequence"/>
</dbReference>
<keyword evidence="2" id="KW-1185">Reference proteome</keyword>
<dbReference type="InterPro" id="IPR009057">
    <property type="entry name" value="Homeodomain-like_sf"/>
</dbReference>
<dbReference type="RefSeq" id="WP_149545716.1">
    <property type="nucleotide sequence ID" value="NZ_VTPS01000014.1"/>
</dbReference>
<dbReference type="GO" id="GO:0004803">
    <property type="term" value="F:transposase activity"/>
    <property type="evidence" value="ECO:0007669"/>
    <property type="project" value="InterPro"/>
</dbReference>